<dbReference type="Proteomes" id="UP001152797">
    <property type="component" value="Unassembled WGS sequence"/>
</dbReference>
<keyword evidence="4" id="KW-1185">Reference proteome</keyword>
<evidence type="ECO:0000313" key="3">
    <source>
        <dbReference type="EMBL" id="CAL4796912.1"/>
    </source>
</evidence>
<dbReference type="EMBL" id="CAMXCT030004568">
    <property type="protein sequence ID" value="CAL4796912.1"/>
    <property type="molecule type" value="Genomic_DNA"/>
</dbReference>
<gene>
    <name evidence="2" type="ORF">C1SCF055_LOCUS34945</name>
</gene>
<evidence type="ECO:0000313" key="2">
    <source>
        <dbReference type="EMBL" id="CAI4009600.1"/>
    </source>
</evidence>
<reference evidence="2" key="1">
    <citation type="submission" date="2022-10" db="EMBL/GenBank/DDBJ databases">
        <authorList>
            <person name="Chen Y."/>
            <person name="Dougan E. K."/>
            <person name="Chan C."/>
            <person name="Rhodes N."/>
            <person name="Thang M."/>
        </authorList>
    </citation>
    <scope>NUCLEOTIDE SEQUENCE</scope>
</reference>
<feature type="compositionally biased region" description="Polar residues" evidence="1">
    <location>
        <begin position="280"/>
        <end position="298"/>
    </location>
</feature>
<reference evidence="3 4" key="2">
    <citation type="submission" date="2024-05" db="EMBL/GenBank/DDBJ databases">
        <authorList>
            <person name="Chen Y."/>
            <person name="Shah S."/>
            <person name="Dougan E. K."/>
            <person name="Thang M."/>
            <person name="Chan C."/>
        </authorList>
    </citation>
    <scope>NUCLEOTIDE SEQUENCE [LARGE SCALE GENOMIC DNA]</scope>
</reference>
<dbReference type="EMBL" id="CAMXCT020004568">
    <property type="protein sequence ID" value="CAL1162975.1"/>
    <property type="molecule type" value="Genomic_DNA"/>
</dbReference>
<name>A0A9P1DH41_9DINO</name>
<sequence>MAQGGLLESVMDALGNKVTSTIHARVSPLLQLVHYYEQLGCSCFPLTEHLVYEYMKSSLHRAPSFHRSLLLAISFASFHFGLDGAKTVLASGRIKGCAQKHYAEKRKLIQRPPLTVEQVMALEKIVLDEGRTDTDRIGAGFYLTLVYGRLRYSDAQQVSHLALDMPNARQGFLEGVAGSEIQVRYCLVRKALAFDQSNLLDFKLMESWTEKLLQSRLEEPSPGFARTTMKQLELADRKLFCILAEKTREGIKSTTTGRPLDAVFKDCTELSEVLALLQPRPSSMSAQPERTREANSNAGEPPAKRPRHEGGKGKGKSKGNNGAFVRMPHDLLKLSCVAATPKKHRICFSYNLKKCDVNGQKCPKGLHVCAVQGCFRAHPALDCQKGL</sequence>
<dbReference type="EMBL" id="CAMXCT010004568">
    <property type="protein sequence ID" value="CAI4009600.1"/>
    <property type="molecule type" value="Genomic_DNA"/>
</dbReference>
<dbReference type="OrthoDB" id="437864at2759"/>
<protein>
    <submittedName>
        <fullName evidence="3">Tyr recombinase domain-containing protein</fullName>
    </submittedName>
</protein>
<evidence type="ECO:0000313" key="4">
    <source>
        <dbReference type="Proteomes" id="UP001152797"/>
    </source>
</evidence>
<dbReference type="AlphaFoldDB" id="A0A9P1DH41"/>
<proteinExistence type="predicted"/>
<accession>A0A9P1DH41</accession>
<feature type="region of interest" description="Disordered" evidence="1">
    <location>
        <begin position="278"/>
        <end position="323"/>
    </location>
</feature>
<evidence type="ECO:0000256" key="1">
    <source>
        <dbReference type="SAM" id="MobiDB-lite"/>
    </source>
</evidence>
<organism evidence="2">
    <name type="scientific">Cladocopium goreaui</name>
    <dbReference type="NCBI Taxonomy" id="2562237"/>
    <lineage>
        <taxon>Eukaryota</taxon>
        <taxon>Sar</taxon>
        <taxon>Alveolata</taxon>
        <taxon>Dinophyceae</taxon>
        <taxon>Suessiales</taxon>
        <taxon>Symbiodiniaceae</taxon>
        <taxon>Cladocopium</taxon>
    </lineage>
</organism>
<comment type="caution">
    <text evidence="2">The sequence shown here is derived from an EMBL/GenBank/DDBJ whole genome shotgun (WGS) entry which is preliminary data.</text>
</comment>